<dbReference type="EMBL" id="JAUQOO010000003">
    <property type="protein sequence ID" value="MDO7926281.1"/>
    <property type="molecule type" value="Genomic_DNA"/>
</dbReference>
<proteinExistence type="predicted"/>
<evidence type="ECO:0008006" key="4">
    <source>
        <dbReference type="Google" id="ProtNLM"/>
    </source>
</evidence>
<dbReference type="Proteomes" id="UP001223016">
    <property type="component" value="Unassembled WGS sequence"/>
</dbReference>
<name>A0ABT9CLC3_9PSED</name>
<keyword evidence="3" id="KW-1185">Reference proteome</keyword>
<dbReference type="PROSITE" id="PS51257">
    <property type="entry name" value="PROKAR_LIPOPROTEIN"/>
    <property type="match status" value="1"/>
</dbReference>
<feature type="chain" id="PRO_5045527424" description="Lipoprotein" evidence="1">
    <location>
        <begin position="19"/>
        <end position="131"/>
    </location>
</feature>
<reference evidence="2 3" key="1">
    <citation type="submission" date="2023-07" db="EMBL/GenBank/DDBJ databases">
        <title>Identification of four novel Pseudomonas species associated with bacterial leaf spot of cucurbits.</title>
        <authorList>
            <person name="Fullem K.R."/>
        </authorList>
    </citation>
    <scope>NUCLEOTIDE SEQUENCE [LARGE SCALE GENOMIC DNA]</scope>
    <source>
        <strain evidence="2 3">KFB 138</strain>
    </source>
</reference>
<sequence length="131" mass="14585">MNLLKSTLLMFSILILTACSTKSPAIKSGESVVHLQARIGNEMTARRLDQQRPQSLTQFQVSEGKHELELGLVQIGYQQSHRRCLATLAYDNFMADQHYTLVEKNAGPDLQIALIDNNGKTLAKTEKIACL</sequence>
<evidence type="ECO:0000313" key="3">
    <source>
        <dbReference type="Proteomes" id="UP001223016"/>
    </source>
</evidence>
<feature type="signal peptide" evidence="1">
    <location>
        <begin position="1"/>
        <end position="18"/>
    </location>
</feature>
<organism evidence="2 3">
    <name type="scientific">Pseudomonas serbiensis</name>
    <dbReference type="NCBI Taxonomy" id="3064350"/>
    <lineage>
        <taxon>Bacteria</taxon>
        <taxon>Pseudomonadati</taxon>
        <taxon>Pseudomonadota</taxon>
        <taxon>Gammaproteobacteria</taxon>
        <taxon>Pseudomonadales</taxon>
        <taxon>Pseudomonadaceae</taxon>
        <taxon>Pseudomonas</taxon>
    </lineage>
</organism>
<gene>
    <name evidence="2" type="ORF">Q6A51_05780</name>
</gene>
<keyword evidence="1" id="KW-0732">Signal</keyword>
<evidence type="ECO:0000256" key="1">
    <source>
        <dbReference type="SAM" id="SignalP"/>
    </source>
</evidence>
<accession>A0ABT9CLC3</accession>
<dbReference type="RefSeq" id="WP_201004615.1">
    <property type="nucleotide sequence ID" value="NZ_JAUQOO010000003.1"/>
</dbReference>
<evidence type="ECO:0000313" key="2">
    <source>
        <dbReference type="EMBL" id="MDO7926281.1"/>
    </source>
</evidence>
<protein>
    <recommendedName>
        <fullName evidence="4">Lipoprotein</fullName>
    </recommendedName>
</protein>
<comment type="caution">
    <text evidence="2">The sequence shown here is derived from an EMBL/GenBank/DDBJ whole genome shotgun (WGS) entry which is preliminary data.</text>
</comment>